<proteinExistence type="predicted"/>
<gene>
    <name evidence="3" type="ORF">CM83_64035</name>
</gene>
<feature type="region of interest" description="Disordered" evidence="1">
    <location>
        <begin position="158"/>
        <end position="299"/>
    </location>
</feature>
<dbReference type="EMBL" id="GBHO01029441">
    <property type="protein sequence ID" value="JAG14163.1"/>
    <property type="molecule type" value="Transcribed_RNA"/>
</dbReference>
<reference evidence="3" key="1">
    <citation type="journal article" date="2014" name="PLoS ONE">
        <title>Transcriptome-Based Identification of ABC Transporters in the Western Tarnished Plant Bug Lygus hesperus.</title>
        <authorList>
            <person name="Hull J.J."/>
            <person name="Chaney K."/>
            <person name="Geib S.M."/>
            <person name="Fabrick J.A."/>
            <person name="Brent C.S."/>
            <person name="Walsh D."/>
            <person name="Lavine L.C."/>
        </authorList>
    </citation>
    <scope>NUCLEOTIDE SEQUENCE</scope>
</reference>
<protein>
    <submittedName>
        <fullName evidence="3">Uncharacterized protein</fullName>
    </submittedName>
</protein>
<feature type="compositionally biased region" description="Low complexity" evidence="1">
    <location>
        <begin position="207"/>
        <end position="271"/>
    </location>
</feature>
<feature type="compositionally biased region" description="Pro residues" evidence="1">
    <location>
        <begin position="175"/>
        <end position="184"/>
    </location>
</feature>
<dbReference type="AlphaFoldDB" id="A0A0A9X5V1"/>
<accession>A0A0A9X5V1</accession>
<evidence type="ECO:0000256" key="1">
    <source>
        <dbReference type="SAM" id="MobiDB-lite"/>
    </source>
</evidence>
<feature type="compositionally biased region" description="Low complexity" evidence="1">
    <location>
        <begin position="185"/>
        <end position="197"/>
    </location>
</feature>
<sequence length="335" mass="35341">MKHNVLLLVILLGIVSQVSSVKKRLFFGDYSSSESSDSSNSTESDEWLDSLLSVFGPISTTTKRPTAGTKIPITTTTSRPPIIKCSEKPTEPCPADCLTDSAIIHGFCCNCKNPTDSKVKPSYLCPASTACPSNTTKLCDLFSRLMTCCCKADFAPKPTPAKPEQRPPTTDKPLPTRPTPPMIPSPTTTQKPSSTDPWPTPPPKPSQTPTTPLTDTMTSATTPSRPSATSPSGPSATNSSAPAATTPSPTSQKPTEAGPPSTPPTSSAMSPAPLPTPPTVPSNSPSGDSPSTGKSQQNQIVVNVDSASVQDEVVDLPFETMVRRVPRKLRHAKYV</sequence>
<evidence type="ECO:0000256" key="2">
    <source>
        <dbReference type="SAM" id="SignalP"/>
    </source>
</evidence>
<name>A0A0A9X5V1_LYGHE</name>
<evidence type="ECO:0000313" key="3">
    <source>
        <dbReference type="EMBL" id="JAG14163.1"/>
    </source>
</evidence>
<organism evidence="3">
    <name type="scientific">Lygus hesperus</name>
    <name type="common">Western plant bug</name>
    <dbReference type="NCBI Taxonomy" id="30085"/>
    <lineage>
        <taxon>Eukaryota</taxon>
        <taxon>Metazoa</taxon>
        <taxon>Ecdysozoa</taxon>
        <taxon>Arthropoda</taxon>
        <taxon>Hexapoda</taxon>
        <taxon>Insecta</taxon>
        <taxon>Pterygota</taxon>
        <taxon>Neoptera</taxon>
        <taxon>Paraneoptera</taxon>
        <taxon>Hemiptera</taxon>
        <taxon>Heteroptera</taxon>
        <taxon>Panheteroptera</taxon>
        <taxon>Cimicomorpha</taxon>
        <taxon>Miridae</taxon>
        <taxon>Mirini</taxon>
        <taxon>Lygus</taxon>
    </lineage>
</organism>
<keyword evidence="2" id="KW-0732">Signal</keyword>
<feature type="signal peptide" evidence="2">
    <location>
        <begin position="1"/>
        <end position="20"/>
    </location>
</feature>
<reference evidence="3" key="2">
    <citation type="submission" date="2014-07" db="EMBL/GenBank/DDBJ databases">
        <authorList>
            <person name="Hull J."/>
        </authorList>
    </citation>
    <scope>NUCLEOTIDE SEQUENCE</scope>
</reference>
<feature type="chain" id="PRO_5002069677" evidence="2">
    <location>
        <begin position="21"/>
        <end position="335"/>
    </location>
</feature>
<feature type="compositionally biased region" description="Polar residues" evidence="1">
    <location>
        <begin position="287"/>
        <end position="299"/>
    </location>
</feature>